<dbReference type="PANTHER" id="PTHR39431">
    <property type="entry name" value="FRPA/C-RELATED PROTEIN"/>
    <property type="match status" value="1"/>
</dbReference>
<dbReference type="PANTHER" id="PTHR39431:SF1">
    <property type="entry name" value="FRPA_C-RELATED PROTEIN"/>
    <property type="match status" value="1"/>
</dbReference>
<evidence type="ECO:0008006" key="4">
    <source>
        <dbReference type="Google" id="ProtNLM"/>
    </source>
</evidence>
<name>A0A919EMM3_9GAMM</name>
<accession>A0A919EMM3</accession>
<organism evidence="2 3">
    <name type="scientific">Thalassotalea marina</name>
    <dbReference type="NCBI Taxonomy" id="1673741"/>
    <lineage>
        <taxon>Bacteria</taxon>
        <taxon>Pseudomonadati</taxon>
        <taxon>Pseudomonadota</taxon>
        <taxon>Gammaproteobacteria</taxon>
        <taxon>Alteromonadales</taxon>
        <taxon>Colwelliaceae</taxon>
        <taxon>Thalassotalea</taxon>
    </lineage>
</organism>
<reference evidence="2" key="2">
    <citation type="submission" date="2020-09" db="EMBL/GenBank/DDBJ databases">
        <authorList>
            <person name="Sun Q."/>
            <person name="Kim S."/>
        </authorList>
    </citation>
    <scope>NUCLEOTIDE SEQUENCE</scope>
    <source>
        <strain evidence="2">KCTC 42731</strain>
    </source>
</reference>
<evidence type="ECO:0000313" key="2">
    <source>
        <dbReference type="EMBL" id="GHF99083.1"/>
    </source>
</evidence>
<dbReference type="EMBL" id="BNCK01000007">
    <property type="protein sequence ID" value="GHF99083.1"/>
    <property type="molecule type" value="Genomic_DNA"/>
</dbReference>
<comment type="caution">
    <text evidence="2">The sequence shown here is derived from an EMBL/GenBank/DDBJ whole genome shotgun (WGS) entry which is preliminary data.</text>
</comment>
<dbReference type="Proteomes" id="UP000623842">
    <property type="component" value="Unassembled WGS sequence"/>
</dbReference>
<feature type="compositionally biased region" description="Polar residues" evidence="1">
    <location>
        <begin position="30"/>
        <end position="44"/>
    </location>
</feature>
<gene>
    <name evidence="2" type="ORF">GCM10017161_29310</name>
</gene>
<reference evidence="2" key="1">
    <citation type="journal article" date="2014" name="Int. J. Syst. Evol. Microbiol.">
        <title>Complete genome sequence of Corynebacterium casei LMG S-19264T (=DSM 44701T), isolated from a smear-ripened cheese.</title>
        <authorList>
            <consortium name="US DOE Joint Genome Institute (JGI-PGF)"/>
            <person name="Walter F."/>
            <person name="Albersmeier A."/>
            <person name="Kalinowski J."/>
            <person name="Ruckert C."/>
        </authorList>
    </citation>
    <scope>NUCLEOTIDE SEQUENCE</scope>
    <source>
        <strain evidence="2">KCTC 42731</strain>
    </source>
</reference>
<dbReference type="RefSeq" id="WP_189772087.1">
    <property type="nucleotide sequence ID" value="NZ_BNCK01000007.1"/>
</dbReference>
<sequence>MAMITKSISANVQYQQHVQIKEQRLAAPPLSTNKAQASAPSPLTTDEIGDTLLTNLPPAQKTSKSAEQEITSPADEESALIKLLLAKLVEFLNPDDKNNATLEMLEQDIKTLTSEQLSALNEAVIPIELDSQQENVLHIMEFKTFSQALSFSIAGEFSQGDKQITMSYQYNAESAYTYTSYRQVDLSQLKDPLIVQFGDIPLGNVKGTTEFDVNSDNTLNPLPVFNGDVGYLVYDKNHNGRADDGTELFGPQTGQGFSELATLDQDGNGFIDKNDSAYHDLYIWQPTTSKRSGRYMSLSDVGIAGINTQAHETPFIFLDRQGNIKAQMRYSSFAYDNNFQARGVHQVDVAI</sequence>
<dbReference type="AlphaFoldDB" id="A0A919EMM3"/>
<feature type="region of interest" description="Disordered" evidence="1">
    <location>
        <begin position="28"/>
        <end position="73"/>
    </location>
</feature>
<keyword evidence="3" id="KW-1185">Reference proteome</keyword>
<evidence type="ECO:0000256" key="1">
    <source>
        <dbReference type="SAM" id="MobiDB-lite"/>
    </source>
</evidence>
<protein>
    <recommendedName>
        <fullName evidence="4">VCBS repeat-containing protein</fullName>
    </recommendedName>
</protein>
<feature type="compositionally biased region" description="Polar residues" evidence="1">
    <location>
        <begin position="60"/>
        <end position="71"/>
    </location>
</feature>
<proteinExistence type="predicted"/>
<evidence type="ECO:0000313" key="3">
    <source>
        <dbReference type="Proteomes" id="UP000623842"/>
    </source>
</evidence>